<keyword evidence="9" id="KW-1185">Reference proteome</keyword>
<dbReference type="Proteomes" id="UP000284706">
    <property type="component" value="Unassembled WGS sequence"/>
</dbReference>
<evidence type="ECO:0000313" key="8">
    <source>
        <dbReference type="EMBL" id="PPR04870.1"/>
    </source>
</evidence>
<dbReference type="PANTHER" id="PTHR20855">
    <property type="entry name" value="ADIPOR/PROGESTIN RECEPTOR-RELATED"/>
    <property type="match status" value="1"/>
</dbReference>
<comment type="caution">
    <text evidence="8">The sequence shown here is derived from an EMBL/GenBank/DDBJ whole genome shotgun (WGS) entry which is preliminary data.</text>
</comment>
<dbReference type="OrthoDB" id="529367at2759"/>
<evidence type="ECO:0000256" key="5">
    <source>
        <dbReference type="ARBA" id="ARBA00023136"/>
    </source>
</evidence>
<keyword evidence="5 7" id="KW-0472">Membrane</keyword>
<feature type="binding site" evidence="6">
    <location>
        <position position="139"/>
    </location>
    <ligand>
        <name>Zn(2+)</name>
        <dbReference type="ChEBI" id="CHEBI:29105"/>
    </ligand>
</feature>
<organism evidence="8 9">
    <name type="scientific">Gymnopilus dilepis</name>
    <dbReference type="NCBI Taxonomy" id="231916"/>
    <lineage>
        <taxon>Eukaryota</taxon>
        <taxon>Fungi</taxon>
        <taxon>Dikarya</taxon>
        <taxon>Basidiomycota</taxon>
        <taxon>Agaricomycotina</taxon>
        <taxon>Agaricomycetes</taxon>
        <taxon>Agaricomycetidae</taxon>
        <taxon>Agaricales</taxon>
        <taxon>Agaricineae</taxon>
        <taxon>Hymenogastraceae</taxon>
        <taxon>Gymnopilus</taxon>
    </lineage>
</organism>
<feature type="transmembrane region" description="Helical" evidence="7">
    <location>
        <begin position="89"/>
        <end position="106"/>
    </location>
</feature>
<evidence type="ECO:0000256" key="7">
    <source>
        <dbReference type="SAM" id="Phobius"/>
    </source>
</evidence>
<feature type="binding site" evidence="6">
    <location>
        <position position="290"/>
    </location>
    <ligand>
        <name>Zn(2+)</name>
        <dbReference type="ChEBI" id="CHEBI:29105"/>
    </ligand>
</feature>
<keyword evidence="6" id="KW-0479">Metal-binding</keyword>
<proteinExistence type="inferred from homology"/>
<reference evidence="8 9" key="1">
    <citation type="journal article" date="2018" name="Evol. Lett.">
        <title>Horizontal gene cluster transfer increased hallucinogenic mushroom diversity.</title>
        <authorList>
            <person name="Reynolds H.T."/>
            <person name="Vijayakumar V."/>
            <person name="Gluck-Thaler E."/>
            <person name="Korotkin H.B."/>
            <person name="Matheny P.B."/>
            <person name="Slot J.C."/>
        </authorList>
    </citation>
    <scope>NUCLEOTIDE SEQUENCE [LARGE SCALE GENOMIC DNA]</scope>
    <source>
        <strain evidence="8 9">SRW20</strain>
    </source>
</reference>
<keyword evidence="3 7" id="KW-0812">Transmembrane</keyword>
<accession>A0A409YPE6</accession>
<dbReference type="EMBL" id="NHYE01000556">
    <property type="protein sequence ID" value="PPR04870.1"/>
    <property type="molecule type" value="Genomic_DNA"/>
</dbReference>
<dbReference type="GO" id="GO:0006882">
    <property type="term" value="P:intracellular zinc ion homeostasis"/>
    <property type="evidence" value="ECO:0007669"/>
    <property type="project" value="TreeGrafter"/>
</dbReference>
<name>A0A409YPE6_9AGAR</name>
<feature type="transmembrane region" description="Helical" evidence="7">
    <location>
        <begin position="252"/>
        <end position="271"/>
    </location>
</feature>
<evidence type="ECO:0000256" key="3">
    <source>
        <dbReference type="ARBA" id="ARBA00022692"/>
    </source>
</evidence>
<dbReference type="STRING" id="231916.A0A409YPE6"/>
<evidence type="ECO:0000256" key="1">
    <source>
        <dbReference type="ARBA" id="ARBA00004141"/>
    </source>
</evidence>
<comment type="subcellular location">
    <subcellularLocation>
        <location evidence="1">Membrane</location>
        <topology evidence="1">Multi-pass membrane protein</topology>
    </subcellularLocation>
</comment>
<feature type="transmembrane region" description="Helical" evidence="7">
    <location>
        <begin position="221"/>
        <end position="240"/>
    </location>
</feature>
<gene>
    <name evidence="8" type="ORF">CVT26_012701</name>
</gene>
<evidence type="ECO:0000256" key="2">
    <source>
        <dbReference type="ARBA" id="ARBA00007018"/>
    </source>
</evidence>
<keyword evidence="6" id="KW-0862">Zinc</keyword>
<feature type="transmembrane region" description="Helical" evidence="7">
    <location>
        <begin position="283"/>
        <end position="305"/>
    </location>
</feature>
<feature type="transmembrane region" description="Helical" evidence="7">
    <location>
        <begin position="190"/>
        <end position="209"/>
    </location>
</feature>
<comment type="similarity">
    <text evidence="2">Belongs to the ADIPOR family.</text>
</comment>
<evidence type="ECO:0000313" key="9">
    <source>
        <dbReference type="Proteomes" id="UP000284706"/>
    </source>
</evidence>
<dbReference type="GO" id="GO:0038023">
    <property type="term" value="F:signaling receptor activity"/>
    <property type="evidence" value="ECO:0007669"/>
    <property type="project" value="TreeGrafter"/>
</dbReference>
<protein>
    <recommendedName>
        <fullName evidence="10">HlyIII-domain-containing protein</fullName>
    </recommendedName>
</protein>
<feature type="binding site" evidence="6">
    <location>
        <position position="294"/>
    </location>
    <ligand>
        <name>Zn(2+)</name>
        <dbReference type="ChEBI" id="CHEBI:29105"/>
    </ligand>
</feature>
<keyword evidence="4 7" id="KW-1133">Transmembrane helix</keyword>
<dbReference type="AlphaFoldDB" id="A0A409YPE6"/>
<feature type="transmembrane region" description="Helical" evidence="7">
    <location>
        <begin position="118"/>
        <end position="138"/>
    </location>
</feature>
<dbReference type="GO" id="GO:0016020">
    <property type="term" value="C:membrane"/>
    <property type="evidence" value="ECO:0007669"/>
    <property type="project" value="UniProtKB-SubCell"/>
</dbReference>
<evidence type="ECO:0008006" key="10">
    <source>
        <dbReference type="Google" id="ProtNLM"/>
    </source>
</evidence>
<dbReference type="GO" id="GO:0046872">
    <property type="term" value="F:metal ion binding"/>
    <property type="evidence" value="ECO:0007669"/>
    <property type="project" value="UniProtKB-KW"/>
</dbReference>
<dbReference type="Pfam" id="PF03006">
    <property type="entry name" value="HlyIII"/>
    <property type="match status" value="1"/>
</dbReference>
<feature type="transmembrane region" description="Helical" evidence="7">
    <location>
        <begin position="159"/>
        <end position="178"/>
    </location>
</feature>
<sequence length="322" mass="36178">MQSRKTAITRRRVNDGVETVTQVSVDASGDTKVRSFTIHWDDLEEWQRDNEYIVTGYRRPQNSWRGCFTSVFAYIVDLHNETVNIHSHLWGAALFVYFLATFYPTLVELHEVTTWKDAAVIGTFLSSAILCLAASAFYHTAGCHSEEVRKRHVSSYCHAFDYSGIIILIVGSFYPSIYYGFFCHSNTQKLYLTAMTLAGIGAAFIVLNPEYAKPTHRGARTTVFIALGLCAIIPIAHLVVTHDLQELISEMGVNWLLASGALYIGGALLYANRIPERFAPGRFDLFLASHQIFHFCVVLAALAHYKGVLVCLRYRYSQPLCG</sequence>
<evidence type="ECO:0000256" key="4">
    <source>
        <dbReference type="ARBA" id="ARBA00022989"/>
    </source>
</evidence>
<evidence type="ECO:0000256" key="6">
    <source>
        <dbReference type="PIRSR" id="PIRSR604254-1"/>
    </source>
</evidence>
<dbReference type="FunCoup" id="A0A409YPE6">
    <property type="interactions" value="49"/>
</dbReference>
<dbReference type="InterPro" id="IPR004254">
    <property type="entry name" value="AdipoR/HlyIII-related"/>
</dbReference>
<dbReference type="InParanoid" id="A0A409YPE6"/>
<dbReference type="PANTHER" id="PTHR20855:SF52">
    <property type="entry name" value="ADIPONECTIN RECEPTOR PROTEIN"/>
    <property type="match status" value="1"/>
</dbReference>